<dbReference type="EMBL" id="KZ613464">
    <property type="protein sequence ID" value="PMD28667.1"/>
    <property type="molecule type" value="Genomic_DNA"/>
</dbReference>
<sequence>MRLLKLLPNGDFQLIEFLGEVPRYAILSHTWESEEVTFEDMKQGSGLPYRDRAGYVKLKFCGEQAAKDGLQHFWVDSCCIKKSSDAELSESLNSMFRWYRRAESCYVYLSDVSIRKRKGRNENYRDKWEQAFRQSRWFTRGWTLQELLAPLSVEFFFKEGNRIGDKQSLEQQIHEITRVPISALRGSALSHFSAEQKFDWAKNRQTTREEDWAYSLLGIFEIAMPVTYEEGRANAVRRLRKEIDDAWKDKECLRHLYTTDPRKDKIRIEETNGGLIVDPYRWIMQHCDFKQWRNDQQSRLLWIKGDPGKGKTMLLCGIINELERSKADTQLLSFFYCQATDSRINNATAVLRGLLYLLIQQQPSLILHIQKQHHHAGKALFEDANAWVALSDIFTNFLQDPNLKSTYLIIDALDECTVDLPKLLDFIIQRSSTSQHVKWLVSSRNEDNIERRLKQVLRAVDAYIDHRIPKLIEIQFNKELQDSVKEKIQHKANGTFLWVALVMKELEEAMSWEILQVLDEVPMQLKDVYRRMIKQIKGLQRQYPELCLRVLSIIELYILFDLPIQVHNVNSVTTSIVKKCGSFLTIRDDSVYIIHQSAKEFLRDETSHDIFPHGLGDVHYSIFSKSLQILSRTLRRDIYGLHTPGYAIERVEQPDPDPLMASRYSCIYWVDHLCEWQPHSRADYIFDLQDGGVVDMFVRKKYLYWLEALSLCRSMPEGVFAMAKLEALFQGKAEVPALFELVQDARRFIIYHKQVIEISPLQCLFEKEESKLKTIKPVIGGYWSACLQTLEGHSCPVTAVAFSPDGKLLASASDDSTVRLWDAGSGTVLRVLEGHSSSIRSVVFSLNGKLLASASDDKAIRLWDISSGVALHILEGHLRSVRAVAFSRDGTLLTSASLDGTVRLWDAGSGAALLTLACEHGFVTAIIFSPNGKLLASLVVDGVVIPLKSWEDDWILELAVNGVGWIHSTRDGGIVELWDTSSGAMLQKIPVFDNIQSLSFSGDGTAVRTDRGLILADFSSVVSSQRSHHRRLFLKEEWVATETENIPWLPPEYRTGAAAVYGTTVAIGSESGRLLIFECCS</sequence>
<dbReference type="InterPro" id="IPR010730">
    <property type="entry name" value="HET"/>
</dbReference>
<dbReference type="PRINTS" id="PR00320">
    <property type="entry name" value="GPROTEINBRPT"/>
</dbReference>
<dbReference type="Proteomes" id="UP000235672">
    <property type="component" value="Unassembled WGS sequence"/>
</dbReference>
<dbReference type="Pfam" id="PF06985">
    <property type="entry name" value="HET"/>
    <property type="match status" value="1"/>
</dbReference>
<dbReference type="InterPro" id="IPR015943">
    <property type="entry name" value="WD40/YVTN_repeat-like_dom_sf"/>
</dbReference>
<feature type="domain" description="NACHT" evidence="4">
    <location>
        <begin position="299"/>
        <end position="444"/>
    </location>
</feature>
<dbReference type="FunFam" id="3.40.50.300:FF:001638">
    <property type="entry name" value="NACHT and WD40 domain protein"/>
    <property type="match status" value="1"/>
</dbReference>
<evidence type="ECO:0000259" key="4">
    <source>
        <dbReference type="PROSITE" id="PS50837"/>
    </source>
</evidence>
<dbReference type="Pfam" id="PF24883">
    <property type="entry name" value="NPHP3_N"/>
    <property type="match status" value="1"/>
</dbReference>
<protein>
    <recommendedName>
        <fullName evidence="4">NACHT domain-containing protein</fullName>
    </recommendedName>
</protein>
<dbReference type="InterPro" id="IPR007111">
    <property type="entry name" value="NACHT_NTPase"/>
</dbReference>
<evidence type="ECO:0000256" key="1">
    <source>
        <dbReference type="ARBA" id="ARBA00022574"/>
    </source>
</evidence>
<dbReference type="InterPro" id="IPR056884">
    <property type="entry name" value="NPHP3-like_N"/>
</dbReference>
<organism evidence="5 6">
    <name type="scientific">Hyaloscypha hepaticicola</name>
    <dbReference type="NCBI Taxonomy" id="2082293"/>
    <lineage>
        <taxon>Eukaryota</taxon>
        <taxon>Fungi</taxon>
        <taxon>Dikarya</taxon>
        <taxon>Ascomycota</taxon>
        <taxon>Pezizomycotina</taxon>
        <taxon>Leotiomycetes</taxon>
        <taxon>Helotiales</taxon>
        <taxon>Hyaloscyphaceae</taxon>
        <taxon>Hyaloscypha</taxon>
    </lineage>
</organism>
<evidence type="ECO:0000313" key="6">
    <source>
        <dbReference type="Proteomes" id="UP000235672"/>
    </source>
</evidence>
<dbReference type="PROSITE" id="PS50837">
    <property type="entry name" value="NACHT"/>
    <property type="match status" value="1"/>
</dbReference>
<accession>A0A2J6QQX4</accession>
<keyword evidence="1 3" id="KW-0853">WD repeat</keyword>
<dbReference type="PANTHER" id="PTHR10622">
    <property type="entry name" value="HET DOMAIN-CONTAINING PROTEIN"/>
    <property type="match status" value="1"/>
</dbReference>
<dbReference type="PROSITE" id="PS50294">
    <property type="entry name" value="WD_REPEATS_REGION"/>
    <property type="match status" value="3"/>
</dbReference>
<dbReference type="PROSITE" id="PS50082">
    <property type="entry name" value="WD_REPEATS_2"/>
    <property type="match status" value="3"/>
</dbReference>
<dbReference type="InterPro" id="IPR019775">
    <property type="entry name" value="WD40_repeat_CS"/>
</dbReference>
<feature type="repeat" description="WD" evidence="3">
    <location>
        <begin position="832"/>
        <end position="873"/>
    </location>
</feature>
<dbReference type="SUPFAM" id="SSF52540">
    <property type="entry name" value="P-loop containing nucleoside triphosphate hydrolases"/>
    <property type="match status" value="1"/>
</dbReference>
<dbReference type="OrthoDB" id="538223at2759"/>
<dbReference type="Pfam" id="PF00400">
    <property type="entry name" value="WD40"/>
    <property type="match status" value="3"/>
</dbReference>
<keyword evidence="6" id="KW-1185">Reference proteome</keyword>
<proteinExistence type="predicted"/>
<dbReference type="SMART" id="SM00320">
    <property type="entry name" value="WD40"/>
    <property type="match status" value="4"/>
</dbReference>
<reference evidence="5 6" key="1">
    <citation type="submission" date="2016-05" db="EMBL/GenBank/DDBJ databases">
        <title>A degradative enzymes factory behind the ericoid mycorrhizal symbiosis.</title>
        <authorList>
            <consortium name="DOE Joint Genome Institute"/>
            <person name="Martino E."/>
            <person name="Morin E."/>
            <person name="Grelet G."/>
            <person name="Kuo A."/>
            <person name="Kohler A."/>
            <person name="Daghino S."/>
            <person name="Barry K."/>
            <person name="Choi C."/>
            <person name="Cichocki N."/>
            <person name="Clum A."/>
            <person name="Copeland A."/>
            <person name="Hainaut M."/>
            <person name="Haridas S."/>
            <person name="Labutti K."/>
            <person name="Lindquist E."/>
            <person name="Lipzen A."/>
            <person name="Khouja H.-R."/>
            <person name="Murat C."/>
            <person name="Ohm R."/>
            <person name="Olson A."/>
            <person name="Spatafora J."/>
            <person name="Veneault-Fourrey C."/>
            <person name="Henrissat B."/>
            <person name="Grigoriev I."/>
            <person name="Martin F."/>
            <person name="Perotto S."/>
        </authorList>
    </citation>
    <scope>NUCLEOTIDE SEQUENCE [LARGE SCALE GENOMIC DNA]</scope>
    <source>
        <strain evidence="5 6">UAMH 7357</strain>
    </source>
</reference>
<dbReference type="STRING" id="1745343.A0A2J6QQX4"/>
<dbReference type="CDD" id="cd00200">
    <property type="entry name" value="WD40"/>
    <property type="match status" value="1"/>
</dbReference>
<dbReference type="Gene3D" id="2.130.10.10">
    <property type="entry name" value="YVTN repeat-like/Quinoprotein amine dehydrogenase"/>
    <property type="match status" value="2"/>
</dbReference>
<dbReference type="PANTHER" id="PTHR10622:SF13">
    <property type="entry name" value="NACHT DOMAIN-CONTAINING PROTEIN"/>
    <property type="match status" value="1"/>
</dbReference>
<gene>
    <name evidence="5" type="ORF">NA56DRAFT_714897</name>
</gene>
<dbReference type="InterPro" id="IPR036322">
    <property type="entry name" value="WD40_repeat_dom_sf"/>
</dbReference>
<name>A0A2J6QQX4_9HELO</name>
<evidence type="ECO:0000256" key="3">
    <source>
        <dbReference type="PROSITE-ProRule" id="PRU00221"/>
    </source>
</evidence>
<dbReference type="Gene3D" id="3.40.50.300">
    <property type="entry name" value="P-loop containing nucleotide triphosphate hydrolases"/>
    <property type="match status" value="1"/>
</dbReference>
<keyword evidence="2" id="KW-0677">Repeat</keyword>
<dbReference type="PROSITE" id="PS00678">
    <property type="entry name" value="WD_REPEATS_1"/>
    <property type="match status" value="1"/>
</dbReference>
<dbReference type="AlphaFoldDB" id="A0A2J6QQX4"/>
<dbReference type="InterPro" id="IPR020472">
    <property type="entry name" value="WD40_PAC1"/>
</dbReference>
<evidence type="ECO:0000313" key="5">
    <source>
        <dbReference type="EMBL" id="PMD28667.1"/>
    </source>
</evidence>
<dbReference type="SUPFAM" id="SSF50978">
    <property type="entry name" value="WD40 repeat-like"/>
    <property type="match status" value="1"/>
</dbReference>
<dbReference type="InterPro" id="IPR001680">
    <property type="entry name" value="WD40_rpt"/>
</dbReference>
<evidence type="ECO:0000256" key="2">
    <source>
        <dbReference type="ARBA" id="ARBA00022737"/>
    </source>
</evidence>
<feature type="repeat" description="WD" evidence="3">
    <location>
        <begin position="874"/>
        <end position="915"/>
    </location>
</feature>
<dbReference type="InterPro" id="IPR027417">
    <property type="entry name" value="P-loop_NTPase"/>
</dbReference>
<feature type="repeat" description="WD" evidence="3">
    <location>
        <begin position="790"/>
        <end position="831"/>
    </location>
</feature>